<evidence type="ECO:0000256" key="16">
    <source>
        <dbReference type="ARBA" id="ARBA00032853"/>
    </source>
</evidence>
<comment type="subcellular location">
    <subcellularLocation>
        <location evidence="2 19">Cell membrane</location>
        <topology evidence="2 19">Multi-pass membrane protein</topology>
    </subcellularLocation>
</comment>
<evidence type="ECO:0000256" key="8">
    <source>
        <dbReference type="ARBA" id="ARBA00022573"/>
    </source>
</evidence>
<keyword evidence="9 19" id="KW-0808">Transferase</keyword>
<dbReference type="GO" id="GO:0009236">
    <property type="term" value="P:cobalamin biosynthetic process"/>
    <property type="evidence" value="ECO:0007669"/>
    <property type="project" value="UniProtKB-UniRule"/>
</dbReference>
<dbReference type="Proteomes" id="UP000193409">
    <property type="component" value="Unassembled WGS sequence"/>
</dbReference>
<dbReference type="NCBIfam" id="TIGR00317">
    <property type="entry name" value="cobS"/>
    <property type="match status" value="1"/>
</dbReference>
<dbReference type="EC" id="2.7.8.26" evidence="5 19"/>
<keyword evidence="12 19" id="KW-1133">Transmembrane helix</keyword>
<accession>A0A1Y5RZZ7</accession>
<feature type="transmembrane region" description="Helical" evidence="19">
    <location>
        <begin position="142"/>
        <end position="162"/>
    </location>
</feature>
<name>A0A1Y5RZZ7_9RHOB</name>
<keyword evidence="21" id="KW-1185">Reference proteome</keyword>
<evidence type="ECO:0000313" key="20">
    <source>
        <dbReference type="EMBL" id="SLN26838.1"/>
    </source>
</evidence>
<comment type="catalytic activity">
    <reaction evidence="18 19">
        <text>alpha-ribazole 5'-phosphate + adenosylcob(III)inamide-GDP = adenosylcob(III)alamin 5'-phosphate + GMP + H(+)</text>
        <dbReference type="Rhea" id="RHEA:23560"/>
        <dbReference type="ChEBI" id="CHEBI:15378"/>
        <dbReference type="ChEBI" id="CHEBI:57918"/>
        <dbReference type="ChEBI" id="CHEBI:58115"/>
        <dbReference type="ChEBI" id="CHEBI:60487"/>
        <dbReference type="ChEBI" id="CHEBI:60493"/>
        <dbReference type="EC" id="2.7.8.26"/>
    </reaction>
</comment>
<evidence type="ECO:0000256" key="3">
    <source>
        <dbReference type="ARBA" id="ARBA00004663"/>
    </source>
</evidence>
<evidence type="ECO:0000256" key="7">
    <source>
        <dbReference type="ARBA" id="ARBA00022475"/>
    </source>
</evidence>
<dbReference type="AlphaFoldDB" id="A0A1Y5RZZ7"/>
<dbReference type="PANTHER" id="PTHR34148">
    <property type="entry name" value="ADENOSYLCOBINAMIDE-GDP RIBAZOLETRANSFERASE"/>
    <property type="match status" value="1"/>
</dbReference>
<evidence type="ECO:0000256" key="1">
    <source>
        <dbReference type="ARBA" id="ARBA00001946"/>
    </source>
</evidence>
<comment type="pathway">
    <text evidence="3 19">Cofactor biosynthesis; adenosylcobalamin biosynthesis; adenosylcobalamin from cob(II)yrinate a,c-diamide: step 7/7.</text>
</comment>
<comment type="cofactor">
    <cofactor evidence="1 19">
        <name>Mg(2+)</name>
        <dbReference type="ChEBI" id="CHEBI:18420"/>
    </cofactor>
</comment>
<dbReference type="PANTHER" id="PTHR34148:SF1">
    <property type="entry name" value="ADENOSYLCOBINAMIDE-GDP RIBAZOLETRANSFERASE"/>
    <property type="match status" value="1"/>
</dbReference>
<keyword evidence="8 19" id="KW-0169">Cobalamin biosynthesis</keyword>
<feature type="transmembrane region" description="Helical" evidence="19">
    <location>
        <begin position="183"/>
        <end position="209"/>
    </location>
</feature>
<dbReference type="HAMAP" id="MF_00719">
    <property type="entry name" value="CobS"/>
    <property type="match status" value="1"/>
</dbReference>
<evidence type="ECO:0000256" key="5">
    <source>
        <dbReference type="ARBA" id="ARBA00013200"/>
    </source>
</evidence>
<evidence type="ECO:0000256" key="10">
    <source>
        <dbReference type="ARBA" id="ARBA00022692"/>
    </source>
</evidence>
<keyword evidence="10 19" id="KW-0812">Transmembrane</keyword>
<comment type="catalytic activity">
    <reaction evidence="17 19">
        <text>alpha-ribazole + adenosylcob(III)inamide-GDP = adenosylcob(III)alamin + GMP + H(+)</text>
        <dbReference type="Rhea" id="RHEA:16049"/>
        <dbReference type="ChEBI" id="CHEBI:10329"/>
        <dbReference type="ChEBI" id="CHEBI:15378"/>
        <dbReference type="ChEBI" id="CHEBI:18408"/>
        <dbReference type="ChEBI" id="CHEBI:58115"/>
        <dbReference type="ChEBI" id="CHEBI:60487"/>
        <dbReference type="EC" id="2.7.8.26"/>
    </reaction>
</comment>
<dbReference type="UniPathway" id="UPA00148">
    <property type="reaction ID" value="UER00238"/>
</dbReference>
<keyword evidence="13 19" id="KW-0472">Membrane</keyword>
<comment type="function">
    <text evidence="14 19">Joins adenosylcobinamide-GDP and alpha-ribazole to generate adenosylcobalamin (Ado-cobalamin). Also synthesizes adenosylcobalamin 5'-phosphate from adenosylcobinamide-GDP and alpha-ribazole 5'-phosphate.</text>
</comment>
<keyword evidence="11 19" id="KW-0460">Magnesium</keyword>
<dbReference type="Pfam" id="PF02654">
    <property type="entry name" value="CobS"/>
    <property type="match status" value="1"/>
</dbReference>
<feature type="transmembrane region" description="Helical" evidence="19">
    <location>
        <begin position="113"/>
        <end position="130"/>
    </location>
</feature>
<evidence type="ECO:0000256" key="13">
    <source>
        <dbReference type="ARBA" id="ARBA00023136"/>
    </source>
</evidence>
<dbReference type="GO" id="GO:0008818">
    <property type="term" value="F:cobalamin 5'-phosphate synthase activity"/>
    <property type="evidence" value="ECO:0007669"/>
    <property type="project" value="UniProtKB-UniRule"/>
</dbReference>
<feature type="transmembrane region" description="Helical" evidence="19">
    <location>
        <begin position="38"/>
        <end position="63"/>
    </location>
</feature>
<evidence type="ECO:0000256" key="14">
    <source>
        <dbReference type="ARBA" id="ARBA00025228"/>
    </source>
</evidence>
<evidence type="ECO:0000256" key="18">
    <source>
        <dbReference type="ARBA" id="ARBA00049504"/>
    </source>
</evidence>
<evidence type="ECO:0000256" key="4">
    <source>
        <dbReference type="ARBA" id="ARBA00010561"/>
    </source>
</evidence>
<reference evidence="20 21" key="1">
    <citation type="submission" date="2017-03" db="EMBL/GenBank/DDBJ databases">
        <authorList>
            <person name="Afonso C.L."/>
            <person name="Miller P.J."/>
            <person name="Scott M.A."/>
            <person name="Spackman E."/>
            <person name="Goraichik I."/>
            <person name="Dimitrov K.M."/>
            <person name="Suarez D.L."/>
            <person name="Swayne D.E."/>
        </authorList>
    </citation>
    <scope>NUCLEOTIDE SEQUENCE [LARGE SCALE GENOMIC DNA]</scope>
    <source>
        <strain evidence="20 21">CECT 7680</strain>
    </source>
</reference>
<evidence type="ECO:0000256" key="19">
    <source>
        <dbReference type="HAMAP-Rule" id="MF_00719"/>
    </source>
</evidence>
<evidence type="ECO:0000313" key="21">
    <source>
        <dbReference type="Proteomes" id="UP000193409"/>
    </source>
</evidence>
<dbReference type="RefSeq" id="WP_085867741.1">
    <property type="nucleotide sequence ID" value="NZ_FWFQ01000006.1"/>
</dbReference>
<sequence length="253" mass="25295">MPFRPALSDIPAAIGLLTRLPVPVDGPSAEARGAQGAWAYPLAGLCVGALAGLAALIAAGFGLPPAMAAALALCTQIAVTGALHEDGLADVADGFWGGWDRARRLEIMKDSRIGAYGVLALVASFALRWSALASLCAAGNPFWALLALGALSRVPMVLLMAFMGNARGGGLSARVGRPPAQAAWLALGCGLLAALLFTGVGASLALLFWGGLACAGVAAVAKAKIGGQTGDVLGTCQQVAEITGLMVLVALLV</sequence>
<evidence type="ECO:0000256" key="12">
    <source>
        <dbReference type="ARBA" id="ARBA00022989"/>
    </source>
</evidence>
<evidence type="ECO:0000256" key="2">
    <source>
        <dbReference type="ARBA" id="ARBA00004651"/>
    </source>
</evidence>
<gene>
    <name evidence="20" type="primary">cobS_2</name>
    <name evidence="19" type="synonym">cobS</name>
    <name evidence="20" type="ORF">PSA7680_01187</name>
</gene>
<evidence type="ECO:0000256" key="6">
    <source>
        <dbReference type="ARBA" id="ARBA00015850"/>
    </source>
</evidence>
<dbReference type="OrthoDB" id="9794626at2"/>
<evidence type="ECO:0000256" key="15">
    <source>
        <dbReference type="ARBA" id="ARBA00032605"/>
    </source>
</evidence>
<dbReference type="GO" id="GO:0005886">
    <property type="term" value="C:plasma membrane"/>
    <property type="evidence" value="ECO:0007669"/>
    <property type="project" value="UniProtKB-SubCell"/>
</dbReference>
<dbReference type="InterPro" id="IPR003805">
    <property type="entry name" value="CobS"/>
</dbReference>
<protein>
    <recommendedName>
        <fullName evidence="6 19">Adenosylcobinamide-GDP ribazoletransferase</fullName>
        <ecNumber evidence="5 19">2.7.8.26</ecNumber>
    </recommendedName>
    <alternativeName>
        <fullName evidence="16 19">Cobalamin synthase</fullName>
    </alternativeName>
    <alternativeName>
        <fullName evidence="15 19">Cobalamin-5'-phosphate synthase</fullName>
    </alternativeName>
</protein>
<evidence type="ECO:0000256" key="17">
    <source>
        <dbReference type="ARBA" id="ARBA00048623"/>
    </source>
</evidence>
<dbReference type="GO" id="GO:0051073">
    <property type="term" value="F:adenosylcobinamide-GDP ribazoletransferase activity"/>
    <property type="evidence" value="ECO:0007669"/>
    <property type="project" value="UniProtKB-UniRule"/>
</dbReference>
<evidence type="ECO:0000256" key="9">
    <source>
        <dbReference type="ARBA" id="ARBA00022679"/>
    </source>
</evidence>
<organism evidence="20 21">
    <name type="scientific">Pseudoruegeria aquimaris</name>
    <dbReference type="NCBI Taxonomy" id="393663"/>
    <lineage>
        <taxon>Bacteria</taxon>
        <taxon>Pseudomonadati</taxon>
        <taxon>Pseudomonadota</taxon>
        <taxon>Alphaproteobacteria</taxon>
        <taxon>Rhodobacterales</taxon>
        <taxon>Roseobacteraceae</taxon>
        <taxon>Pseudoruegeria</taxon>
    </lineage>
</organism>
<dbReference type="EMBL" id="FWFQ01000006">
    <property type="protein sequence ID" value="SLN26838.1"/>
    <property type="molecule type" value="Genomic_DNA"/>
</dbReference>
<comment type="similarity">
    <text evidence="4 19">Belongs to the CobS family.</text>
</comment>
<evidence type="ECO:0000256" key="11">
    <source>
        <dbReference type="ARBA" id="ARBA00022842"/>
    </source>
</evidence>
<keyword evidence="7 19" id="KW-1003">Cell membrane</keyword>
<proteinExistence type="inferred from homology"/>